<dbReference type="InterPro" id="IPR009050">
    <property type="entry name" value="Globin-like_sf"/>
</dbReference>
<evidence type="ECO:0008006" key="7">
    <source>
        <dbReference type="Google" id="ProtNLM"/>
    </source>
</evidence>
<keyword evidence="1" id="KW-0813">Transport</keyword>
<evidence type="ECO:0000313" key="6">
    <source>
        <dbReference type="Proteomes" id="UP001162131"/>
    </source>
</evidence>
<protein>
    <recommendedName>
        <fullName evidence="7">Hemoglobin</fullName>
    </recommendedName>
</protein>
<dbReference type="EMBL" id="CAJZBQ010000032">
    <property type="protein sequence ID" value="CAG9322539.1"/>
    <property type="molecule type" value="Genomic_DNA"/>
</dbReference>
<dbReference type="Gene3D" id="1.10.490.10">
    <property type="entry name" value="Globins"/>
    <property type="match status" value="1"/>
</dbReference>
<keyword evidence="4" id="KW-0408">Iron</keyword>
<dbReference type="Pfam" id="PF01152">
    <property type="entry name" value="Bac_globin"/>
    <property type="match status" value="1"/>
</dbReference>
<accession>A0AAU9J5N1</accession>
<dbReference type="AlphaFoldDB" id="A0AAU9J5N1"/>
<dbReference type="GO" id="GO:0020037">
    <property type="term" value="F:heme binding"/>
    <property type="evidence" value="ECO:0007669"/>
    <property type="project" value="InterPro"/>
</dbReference>
<evidence type="ECO:0000313" key="5">
    <source>
        <dbReference type="EMBL" id="CAG9322539.1"/>
    </source>
</evidence>
<dbReference type="GO" id="GO:0046872">
    <property type="term" value="F:metal ion binding"/>
    <property type="evidence" value="ECO:0007669"/>
    <property type="project" value="UniProtKB-KW"/>
</dbReference>
<dbReference type="CDD" id="cd00454">
    <property type="entry name" value="TrHb1_N"/>
    <property type="match status" value="1"/>
</dbReference>
<proteinExistence type="predicted"/>
<comment type="caution">
    <text evidence="5">The sequence shown here is derived from an EMBL/GenBank/DDBJ whole genome shotgun (WGS) entry which is preliminary data.</text>
</comment>
<dbReference type="InterPro" id="IPR001486">
    <property type="entry name" value="Hemoglobin_trunc"/>
</dbReference>
<sequence>MSSLFEKYGGDPFWRRVLDDFYNVNITDPALQAYFVGRDVERVKAMNAGLLKAALGTAENHFFTSIKRVHVGLAISSPAYDRFVSNLFQILRDRGVTQEDLEDINDVVSSFRSDIVTI</sequence>
<name>A0AAU9J5N1_9CILI</name>
<evidence type="ECO:0000256" key="1">
    <source>
        <dbReference type="ARBA" id="ARBA00022448"/>
    </source>
</evidence>
<keyword evidence="6" id="KW-1185">Reference proteome</keyword>
<organism evidence="5 6">
    <name type="scientific">Blepharisma stoltei</name>
    <dbReference type="NCBI Taxonomy" id="1481888"/>
    <lineage>
        <taxon>Eukaryota</taxon>
        <taxon>Sar</taxon>
        <taxon>Alveolata</taxon>
        <taxon>Ciliophora</taxon>
        <taxon>Postciliodesmatophora</taxon>
        <taxon>Heterotrichea</taxon>
        <taxon>Heterotrichida</taxon>
        <taxon>Blepharismidae</taxon>
        <taxon>Blepharisma</taxon>
    </lineage>
</organism>
<evidence type="ECO:0000256" key="4">
    <source>
        <dbReference type="ARBA" id="ARBA00023004"/>
    </source>
</evidence>
<evidence type="ECO:0000256" key="2">
    <source>
        <dbReference type="ARBA" id="ARBA00022617"/>
    </source>
</evidence>
<evidence type="ECO:0000256" key="3">
    <source>
        <dbReference type="ARBA" id="ARBA00022723"/>
    </source>
</evidence>
<dbReference type="SUPFAM" id="SSF46458">
    <property type="entry name" value="Globin-like"/>
    <property type="match status" value="1"/>
</dbReference>
<dbReference type="Proteomes" id="UP001162131">
    <property type="component" value="Unassembled WGS sequence"/>
</dbReference>
<keyword evidence="3" id="KW-0479">Metal-binding</keyword>
<dbReference type="GO" id="GO:0019825">
    <property type="term" value="F:oxygen binding"/>
    <property type="evidence" value="ECO:0007669"/>
    <property type="project" value="InterPro"/>
</dbReference>
<gene>
    <name evidence="5" type="ORF">BSTOLATCC_MIC31667</name>
</gene>
<dbReference type="InterPro" id="IPR012292">
    <property type="entry name" value="Globin/Proto"/>
</dbReference>
<reference evidence="5" key="1">
    <citation type="submission" date="2021-09" db="EMBL/GenBank/DDBJ databases">
        <authorList>
            <consortium name="AG Swart"/>
            <person name="Singh M."/>
            <person name="Singh A."/>
            <person name="Seah K."/>
            <person name="Emmerich C."/>
        </authorList>
    </citation>
    <scope>NUCLEOTIDE SEQUENCE</scope>
    <source>
        <strain evidence="5">ATCC30299</strain>
    </source>
</reference>
<keyword evidence="2" id="KW-0349">Heme</keyword>